<dbReference type="Gene3D" id="3.40.50.300">
    <property type="entry name" value="P-loop containing nucleotide triphosphate hydrolases"/>
    <property type="match status" value="1"/>
</dbReference>
<dbReference type="GO" id="GO:0007059">
    <property type="term" value="P:chromosome segregation"/>
    <property type="evidence" value="ECO:0007669"/>
    <property type="project" value="UniProtKB-KW"/>
</dbReference>
<proteinExistence type="inferred from homology"/>
<evidence type="ECO:0000256" key="13">
    <source>
        <dbReference type="ARBA" id="ARBA00025923"/>
    </source>
</evidence>
<keyword evidence="19" id="KW-1185">Reference proteome</keyword>
<feature type="transmembrane region" description="Helical" evidence="16">
    <location>
        <begin position="17"/>
        <end position="36"/>
    </location>
</feature>
<dbReference type="InterPro" id="IPR025199">
    <property type="entry name" value="FtsK_4TM"/>
</dbReference>
<evidence type="ECO:0000256" key="6">
    <source>
        <dbReference type="ARBA" id="ARBA00022741"/>
    </source>
</evidence>
<keyword evidence="3" id="KW-1003">Cell membrane</keyword>
<keyword evidence="7" id="KW-0159">Chromosome partition</keyword>
<evidence type="ECO:0000256" key="1">
    <source>
        <dbReference type="ARBA" id="ARBA00004651"/>
    </source>
</evidence>
<keyword evidence="11 16" id="KW-0472">Membrane</keyword>
<dbReference type="Pfam" id="PF09397">
    <property type="entry name" value="FtsK_gamma"/>
    <property type="match status" value="1"/>
</dbReference>
<dbReference type="InterPro" id="IPR050206">
    <property type="entry name" value="FtsK/SpoIIIE/SftA"/>
</dbReference>
<evidence type="ECO:0000256" key="9">
    <source>
        <dbReference type="ARBA" id="ARBA00022989"/>
    </source>
</evidence>
<dbReference type="RefSeq" id="WP_135620453.1">
    <property type="nucleotide sequence ID" value="NZ_RQGG01000043.1"/>
</dbReference>
<evidence type="ECO:0000256" key="10">
    <source>
        <dbReference type="ARBA" id="ARBA00023125"/>
    </source>
</evidence>
<evidence type="ECO:0000259" key="17">
    <source>
        <dbReference type="PROSITE" id="PS50901"/>
    </source>
</evidence>
<dbReference type="PROSITE" id="PS50901">
    <property type="entry name" value="FTSK"/>
    <property type="match status" value="1"/>
</dbReference>
<dbReference type="Pfam" id="PF13491">
    <property type="entry name" value="FtsK_4TM"/>
    <property type="match status" value="1"/>
</dbReference>
<feature type="domain" description="FtsK" evidence="17">
    <location>
        <begin position="704"/>
        <end position="898"/>
    </location>
</feature>
<protein>
    <submittedName>
        <fullName evidence="18">DNA translocase FtsK</fullName>
    </submittedName>
</protein>
<dbReference type="InterPro" id="IPR018541">
    <property type="entry name" value="Ftsk_gamma"/>
</dbReference>
<reference evidence="18" key="1">
    <citation type="journal article" date="2019" name="PLoS Negl. Trop. Dis.">
        <title>Revisiting the worldwide diversity of Leptospira species in the environment.</title>
        <authorList>
            <person name="Vincent A.T."/>
            <person name="Schiettekatte O."/>
            <person name="Bourhy P."/>
            <person name="Veyrier F.J."/>
            <person name="Picardeau M."/>
        </authorList>
    </citation>
    <scope>NUCLEOTIDE SEQUENCE [LARGE SCALE GENOMIC DNA]</scope>
    <source>
        <strain evidence="18">201702454</strain>
    </source>
</reference>
<organism evidence="18 19">
    <name type="scientific">Leptospira kemamanensis</name>
    <dbReference type="NCBI Taxonomy" id="2484942"/>
    <lineage>
        <taxon>Bacteria</taxon>
        <taxon>Pseudomonadati</taxon>
        <taxon>Spirochaetota</taxon>
        <taxon>Spirochaetia</taxon>
        <taxon>Leptospirales</taxon>
        <taxon>Leptospiraceae</taxon>
        <taxon>Leptospira</taxon>
    </lineage>
</organism>
<evidence type="ECO:0000256" key="3">
    <source>
        <dbReference type="ARBA" id="ARBA00022475"/>
    </source>
</evidence>
<comment type="caution">
    <text evidence="18">The sequence shown here is derived from an EMBL/GenBank/DDBJ whole genome shotgun (WGS) entry which is preliminary data.</text>
</comment>
<dbReference type="CDD" id="cd01127">
    <property type="entry name" value="TrwB_TraG_TraD_VirD4"/>
    <property type="match status" value="1"/>
</dbReference>
<comment type="subunit">
    <text evidence="13">Homohexamer. Forms a ring that surrounds DNA.</text>
</comment>
<dbReference type="Gene3D" id="1.10.10.10">
    <property type="entry name" value="Winged helix-like DNA-binding domain superfamily/Winged helix DNA-binding domain"/>
    <property type="match status" value="1"/>
</dbReference>
<name>A0A4R9JLR4_9LEPT</name>
<dbReference type="AlphaFoldDB" id="A0A4R9JLR4"/>
<evidence type="ECO:0000313" key="18">
    <source>
        <dbReference type="EMBL" id="TGL48785.1"/>
    </source>
</evidence>
<dbReference type="InterPro" id="IPR036388">
    <property type="entry name" value="WH-like_DNA-bd_sf"/>
</dbReference>
<dbReference type="PANTHER" id="PTHR22683">
    <property type="entry name" value="SPORULATION PROTEIN RELATED"/>
    <property type="match status" value="1"/>
</dbReference>
<keyword evidence="8 14" id="KW-0067">ATP-binding</keyword>
<evidence type="ECO:0000256" key="7">
    <source>
        <dbReference type="ARBA" id="ARBA00022829"/>
    </source>
</evidence>
<dbReference type="Gene3D" id="3.30.980.40">
    <property type="match status" value="1"/>
</dbReference>
<dbReference type="GO" id="GO:0005524">
    <property type="term" value="F:ATP binding"/>
    <property type="evidence" value="ECO:0007669"/>
    <property type="project" value="UniProtKB-UniRule"/>
</dbReference>
<dbReference type="SMART" id="SM00843">
    <property type="entry name" value="Ftsk_gamma"/>
    <property type="match status" value="1"/>
</dbReference>
<dbReference type="Proteomes" id="UP000297609">
    <property type="component" value="Unassembled WGS sequence"/>
</dbReference>
<dbReference type="SUPFAM" id="SSF46785">
    <property type="entry name" value="Winged helix' DNA-binding domain"/>
    <property type="match status" value="1"/>
</dbReference>
<keyword evidence="4" id="KW-0132">Cell division</keyword>
<dbReference type="InterPro" id="IPR041027">
    <property type="entry name" value="FtsK_alpha"/>
</dbReference>
<keyword evidence="10" id="KW-0238">DNA-binding</keyword>
<dbReference type="Pfam" id="PF01580">
    <property type="entry name" value="FtsK_SpoIIIE"/>
    <property type="match status" value="1"/>
</dbReference>
<dbReference type="EMBL" id="RQGG01000043">
    <property type="protein sequence ID" value="TGL48785.1"/>
    <property type="molecule type" value="Genomic_DNA"/>
</dbReference>
<feature type="binding site" evidence="14">
    <location>
        <begin position="721"/>
        <end position="728"/>
    </location>
    <ligand>
        <name>ATP</name>
        <dbReference type="ChEBI" id="CHEBI:30616"/>
    </ligand>
</feature>
<feature type="transmembrane region" description="Helical" evidence="16">
    <location>
        <begin position="57"/>
        <end position="81"/>
    </location>
</feature>
<evidence type="ECO:0000256" key="15">
    <source>
        <dbReference type="SAM" id="MobiDB-lite"/>
    </source>
</evidence>
<comment type="similarity">
    <text evidence="2">Belongs to the FtsK/SpoIIIE/SftA family.</text>
</comment>
<feature type="region of interest" description="Disordered" evidence="15">
    <location>
        <begin position="528"/>
        <end position="552"/>
    </location>
</feature>
<dbReference type="PANTHER" id="PTHR22683:SF41">
    <property type="entry name" value="DNA TRANSLOCASE FTSK"/>
    <property type="match status" value="1"/>
</dbReference>
<keyword evidence="6 14" id="KW-0547">Nucleotide-binding</keyword>
<accession>A0A4R9JLR4</accession>
<feature type="region of interest" description="Disordered" evidence="15">
    <location>
        <begin position="399"/>
        <end position="469"/>
    </location>
</feature>
<gene>
    <name evidence="18" type="ORF">EHQ59_15030</name>
</gene>
<evidence type="ECO:0000256" key="5">
    <source>
        <dbReference type="ARBA" id="ARBA00022692"/>
    </source>
</evidence>
<feature type="transmembrane region" description="Helical" evidence="16">
    <location>
        <begin position="93"/>
        <end position="110"/>
    </location>
</feature>
<feature type="region of interest" description="Disordered" evidence="15">
    <location>
        <begin position="486"/>
        <end position="508"/>
    </location>
</feature>
<evidence type="ECO:0000256" key="11">
    <source>
        <dbReference type="ARBA" id="ARBA00023136"/>
    </source>
</evidence>
<evidence type="ECO:0000256" key="14">
    <source>
        <dbReference type="PROSITE-ProRule" id="PRU00289"/>
    </source>
</evidence>
<keyword evidence="9 16" id="KW-1133">Transmembrane helix</keyword>
<sequence>MDPKKSVWGWTLPRKDFLPYLFVFSGIFLLLSLFSFQEGEDGSLFNWFGRLGHYIALTLFYLFGKTSFLLAGFVLLLGVLSLRNPDFDVLSKALFFPIFLIATTVSLNLLETPMGHVGDSGGIFGQFFSWIFSYLFGETGRVLVVFFLYLYFAVIWLEDGAWSYTFSTIHSVSEKLYHFMGGRKEFPHFKLPSFMESVVSTRRAPEAEVKQKEWFQIQTSEESKDELAHHFWNVVAKDTGNDSRFQMEFPSSNRFLEEEKNGNVNSREFQSKEKSKPQAVVFQNAKQFEGFFDASGNVFRFQKQRTTLRSEANSSIQSHSKLQLVDKRELNERGEEDPSFSQNADAVRESKILFQFPEAKWKPKLEKPVSLADLELPKLEPMRPGLEDGLSRAKGRGFGWNEPAPSEFESSFSDRNGFSDFDDNANEEDWEEVESPESVEARDQWTESDLLDEEQKTKHTGNGKTLGSLTIPIPESVRLSLVEETGLESEEWEETKGDREFDSDSEGELEEETLETLAVEESSPLVRSNLSAGNFGKKKQAPKETKTEQELMFGSMVPKPKLKKGKYYISPRLLASHQVPVANILKNDSELDLIAKKIEESTGHFGIESKVITKERGPIITRYEITIPNGIKLNRIVSLSDEIRAYLEVKNIRIVAPIPGKASIGIEVPNRVREDVFLSEILKDTILQQKAKDLSICIGKDISGKLVMIDIAKLPHLLVAGTTGSGKSVSINAMITSLICTRSPEEVRFIMIDPKMVEMTLYEGIPHLLMPVITDPKKATKALSWAIQEMESRYQMISQLKSRDFKSFNEKVDEYAHAKGFQKLPYIVIFIDELADLMMVSGKDLEEQIQRISQKARAVGIHLVMATQRPSVDVITGVIKANCPARVAFQVAQKTDSRTILDTSGAETLLGKGDFLYRSPTSSDLMRIQAPYIEEKEIDSIVEEAKKQGAPAYVEMNWDDETNIEMASDEDEELFDEAWNIVVTEKKASASYLQRRMRIGYNKAARLMELMEMRGYVSPQVGAKPREILRSA</sequence>
<dbReference type="InterPro" id="IPR027417">
    <property type="entry name" value="P-loop_NTPase"/>
</dbReference>
<evidence type="ECO:0000256" key="8">
    <source>
        <dbReference type="ARBA" id="ARBA00022840"/>
    </source>
</evidence>
<feature type="transmembrane region" description="Helical" evidence="16">
    <location>
        <begin position="131"/>
        <end position="157"/>
    </location>
</feature>
<dbReference type="InterPro" id="IPR036390">
    <property type="entry name" value="WH_DNA-bd_sf"/>
</dbReference>
<dbReference type="SUPFAM" id="SSF52540">
    <property type="entry name" value="P-loop containing nucleoside triphosphate hydrolases"/>
    <property type="match status" value="1"/>
</dbReference>
<evidence type="ECO:0000256" key="4">
    <source>
        <dbReference type="ARBA" id="ARBA00022618"/>
    </source>
</evidence>
<evidence type="ECO:0000256" key="2">
    <source>
        <dbReference type="ARBA" id="ARBA00006474"/>
    </source>
</evidence>
<dbReference type="SMART" id="SM00382">
    <property type="entry name" value="AAA"/>
    <property type="match status" value="1"/>
</dbReference>
<dbReference type="OrthoDB" id="9807790at2"/>
<dbReference type="GO" id="GO:0005886">
    <property type="term" value="C:plasma membrane"/>
    <property type="evidence" value="ECO:0007669"/>
    <property type="project" value="UniProtKB-SubCell"/>
</dbReference>
<evidence type="ECO:0000313" key="19">
    <source>
        <dbReference type="Proteomes" id="UP000297609"/>
    </source>
</evidence>
<dbReference type="InterPro" id="IPR002543">
    <property type="entry name" value="FtsK_dom"/>
</dbReference>
<dbReference type="InterPro" id="IPR003593">
    <property type="entry name" value="AAA+_ATPase"/>
</dbReference>
<keyword evidence="12" id="KW-0131">Cell cycle</keyword>
<feature type="compositionally biased region" description="Acidic residues" evidence="15">
    <location>
        <begin position="420"/>
        <end position="437"/>
    </location>
</feature>
<keyword evidence="5 16" id="KW-0812">Transmembrane</keyword>
<dbReference type="Pfam" id="PF17854">
    <property type="entry name" value="FtsK_alpha"/>
    <property type="match status" value="1"/>
</dbReference>
<dbReference type="GO" id="GO:0051301">
    <property type="term" value="P:cell division"/>
    <property type="evidence" value="ECO:0007669"/>
    <property type="project" value="UniProtKB-KW"/>
</dbReference>
<evidence type="ECO:0000256" key="12">
    <source>
        <dbReference type="ARBA" id="ARBA00023306"/>
    </source>
</evidence>
<dbReference type="GO" id="GO:0003677">
    <property type="term" value="F:DNA binding"/>
    <property type="evidence" value="ECO:0007669"/>
    <property type="project" value="UniProtKB-KW"/>
</dbReference>
<comment type="subcellular location">
    <subcellularLocation>
        <location evidence="1">Cell membrane</location>
        <topology evidence="1">Multi-pass membrane protein</topology>
    </subcellularLocation>
</comment>
<evidence type="ECO:0000256" key="16">
    <source>
        <dbReference type="SAM" id="Phobius"/>
    </source>
</evidence>